<dbReference type="AlphaFoldDB" id="A0A9D1EQV6"/>
<organism evidence="5 6">
    <name type="scientific">Candidatus Limivivens intestinipullorum</name>
    <dbReference type="NCBI Taxonomy" id="2840858"/>
    <lineage>
        <taxon>Bacteria</taxon>
        <taxon>Bacillati</taxon>
        <taxon>Bacillota</taxon>
        <taxon>Clostridia</taxon>
        <taxon>Lachnospirales</taxon>
        <taxon>Lachnospiraceae</taxon>
        <taxon>Lachnospiraceae incertae sedis</taxon>
        <taxon>Candidatus Limivivens</taxon>
    </lineage>
</organism>
<dbReference type="InterPro" id="IPR036390">
    <property type="entry name" value="WH_DNA-bd_sf"/>
</dbReference>
<evidence type="ECO:0000256" key="1">
    <source>
        <dbReference type="ARBA" id="ARBA00011046"/>
    </source>
</evidence>
<dbReference type="GO" id="GO:0045892">
    <property type="term" value="P:negative regulation of DNA-templated transcription"/>
    <property type="evidence" value="ECO:0007669"/>
    <property type="project" value="InterPro"/>
</dbReference>
<keyword evidence="2" id="KW-0805">Transcription regulation</keyword>
<evidence type="ECO:0000313" key="6">
    <source>
        <dbReference type="Proteomes" id="UP000823935"/>
    </source>
</evidence>
<dbReference type="InterPro" id="IPR005650">
    <property type="entry name" value="BlaI_family"/>
</dbReference>
<evidence type="ECO:0000313" key="5">
    <source>
        <dbReference type="EMBL" id="HIS30367.1"/>
    </source>
</evidence>
<sequence length="132" mass="15372">MPSIYGLTEIETELMELFWSRDTSFTFSEILHYCNEVKGHGWAQTTVHTFLTRLIQKGVLESGRKGYKRFYYAAVSREELAHQYASRFVEESYGGSVKNLLVSLNYHSGLSKDELLELRRLLDQELDKPESR</sequence>
<evidence type="ECO:0000256" key="4">
    <source>
        <dbReference type="ARBA" id="ARBA00023163"/>
    </source>
</evidence>
<protein>
    <submittedName>
        <fullName evidence="5">BlaI/MecI/CopY family transcriptional regulator</fullName>
    </submittedName>
</protein>
<comment type="caution">
    <text evidence="5">The sequence shown here is derived from an EMBL/GenBank/DDBJ whole genome shotgun (WGS) entry which is preliminary data.</text>
</comment>
<gene>
    <name evidence="5" type="ORF">IAB44_02295</name>
</gene>
<dbReference type="Gene3D" id="1.10.10.10">
    <property type="entry name" value="Winged helix-like DNA-binding domain superfamily/Winged helix DNA-binding domain"/>
    <property type="match status" value="1"/>
</dbReference>
<dbReference type="SUPFAM" id="SSF46785">
    <property type="entry name" value="Winged helix' DNA-binding domain"/>
    <property type="match status" value="1"/>
</dbReference>
<comment type="similarity">
    <text evidence="1">Belongs to the BlaI transcriptional regulatory family.</text>
</comment>
<keyword evidence="4" id="KW-0804">Transcription</keyword>
<dbReference type="InterPro" id="IPR036388">
    <property type="entry name" value="WH-like_DNA-bd_sf"/>
</dbReference>
<evidence type="ECO:0000256" key="3">
    <source>
        <dbReference type="ARBA" id="ARBA00023125"/>
    </source>
</evidence>
<proteinExistence type="inferred from homology"/>
<accession>A0A9D1EQV6</accession>
<reference evidence="5" key="1">
    <citation type="submission" date="2020-10" db="EMBL/GenBank/DDBJ databases">
        <authorList>
            <person name="Gilroy R."/>
        </authorList>
    </citation>
    <scope>NUCLEOTIDE SEQUENCE</scope>
    <source>
        <strain evidence="5">CHK190-19873</strain>
    </source>
</reference>
<keyword evidence="3" id="KW-0238">DNA-binding</keyword>
<dbReference type="Pfam" id="PF03965">
    <property type="entry name" value="Penicillinase_R"/>
    <property type="match status" value="1"/>
</dbReference>
<dbReference type="PIRSF" id="PIRSF019455">
    <property type="entry name" value="CopR_AtkY"/>
    <property type="match status" value="1"/>
</dbReference>
<name>A0A9D1EQV6_9FIRM</name>
<dbReference type="GO" id="GO:0003677">
    <property type="term" value="F:DNA binding"/>
    <property type="evidence" value="ECO:0007669"/>
    <property type="project" value="UniProtKB-KW"/>
</dbReference>
<reference evidence="5" key="2">
    <citation type="journal article" date="2021" name="PeerJ">
        <title>Extensive microbial diversity within the chicken gut microbiome revealed by metagenomics and culture.</title>
        <authorList>
            <person name="Gilroy R."/>
            <person name="Ravi A."/>
            <person name="Getino M."/>
            <person name="Pursley I."/>
            <person name="Horton D.L."/>
            <person name="Alikhan N.F."/>
            <person name="Baker D."/>
            <person name="Gharbi K."/>
            <person name="Hall N."/>
            <person name="Watson M."/>
            <person name="Adriaenssens E.M."/>
            <person name="Foster-Nyarko E."/>
            <person name="Jarju S."/>
            <person name="Secka A."/>
            <person name="Antonio M."/>
            <person name="Oren A."/>
            <person name="Chaudhuri R.R."/>
            <person name="La Ragione R."/>
            <person name="Hildebrand F."/>
            <person name="Pallen M.J."/>
        </authorList>
    </citation>
    <scope>NUCLEOTIDE SEQUENCE</scope>
    <source>
        <strain evidence="5">CHK190-19873</strain>
    </source>
</reference>
<dbReference type="Proteomes" id="UP000823935">
    <property type="component" value="Unassembled WGS sequence"/>
</dbReference>
<dbReference type="Gene3D" id="1.10.4040.10">
    <property type="entry name" value="Penicillinase repressor domain"/>
    <property type="match status" value="1"/>
</dbReference>
<dbReference type="EMBL" id="DVIQ01000014">
    <property type="protein sequence ID" value="HIS30367.1"/>
    <property type="molecule type" value="Genomic_DNA"/>
</dbReference>
<evidence type="ECO:0000256" key="2">
    <source>
        <dbReference type="ARBA" id="ARBA00023015"/>
    </source>
</evidence>